<gene>
    <name evidence="2" type="ORF">T4E_11405</name>
</gene>
<accession>A0A0V0Y806</accession>
<comment type="caution">
    <text evidence="2">The sequence shown here is derived from an EMBL/GenBank/DDBJ whole genome shotgun (WGS) entry which is preliminary data.</text>
</comment>
<dbReference type="EMBL" id="JYDU01000044">
    <property type="protein sequence ID" value="KRX96381.1"/>
    <property type="molecule type" value="Genomic_DNA"/>
</dbReference>
<protein>
    <submittedName>
        <fullName evidence="2">Uncharacterized protein</fullName>
    </submittedName>
</protein>
<dbReference type="AlphaFoldDB" id="A0A0V0Y806"/>
<evidence type="ECO:0000313" key="3">
    <source>
        <dbReference type="Proteomes" id="UP000054815"/>
    </source>
</evidence>
<feature type="compositionally biased region" description="Polar residues" evidence="1">
    <location>
        <begin position="27"/>
        <end position="41"/>
    </location>
</feature>
<name>A0A0V0Y806_TRIPS</name>
<organism evidence="2 3">
    <name type="scientific">Trichinella pseudospiralis</name>
    <name type="common">Parasitic roundworm</name>
    <dbReference type="NCBI Taxonomy" id="6337"/>
    <lineage>
        <taxon>Eukaryota</taxon>
        <taxon>Metazoa</taxon>
        <taxon>Ecdysozoa</taxon>
        <taxon>Nematoda</taxon>
        <taxon>Enoplea</taxon>
        <taxon>Dorylaimia</taxon>
        <taxon>Trichinellida</taxon>
        <taxon>Trichinellidae</taxon>
        <taxon>Trichinella</taxon>
    </lineage>
</organism>
<evidence type="ECO:0000313" key="2">
    <source>
        <dbReference type="EMBL" id="KRX96381.1"/>
    </source>
</evidence>
<evidence type="ECO:0000256" key="1">
    <source>
        <dbReference type="SAM" id="MobiDB-lite"/>
    </source>
</evidence>
<dbReference type="Proteomes" id="UP000054815">
    <property type="component" value="Unassembled WGS sequence"/>
</dbReference>
<proteinExistence type="predicted"/>
<feature type="compositionally biased region" description="Basic and acidic residues" evidence="1">
    <location>
        <begin position="75"/>
        <end position="104"/>
    </location>
</feature>
<sequence>MAIPGIARQSDISFVKLHDWLSVRLRQPQSRGSKTSHSSQLKDAAEGPQAEGMSARQEGDQIDTPRCYPTAKSFDILDHRAVRMRPREQGGASTERRTGADPEKSNPPTPPGEWLQEVVNNGDFAKEISKL</sequence>
<reference evidence="2 3" key="1">
    <citation type="submission" date="2015-01" db="EMBL/GenBank/DDBJ databases">
        <title>Evolution of Trichinella species and genotypes.</title>
        <authorList>
            <person name="Korhonen P.K."/>
            <person name="Edoardo P."/>
            <person name="Giuseppe L.R."/>
            <person name="Gasser R.B."/>
        </authorList>
    </citation>
    <scope>NUCLEOTIDE SEQUENCE [LARGE SCALE GENOMIC DNA]</scope>
    <source>
        <strain evidence="2">ISS141</strain>
    </source>
</reference>
<feature type="region of interest" description="Disordered" evidence="1">
    <location>
        <begin position="25"/>
        <end position="131"/>
    </location>
</feature>